<dbReference type="GO" id="GO:0016747">
    <property type="term" value="F:acyltransferase activity, transferring groups other than amino-acyl groups"/>
    <property type="evidence" value="ECO:0007669"/>
    <property type="project" value="InterPro"/>
</dbReference>
<evidence type="ECO:0000313" key="2">
    <source>
        <dbReference type="EMBL" id="XBS54876.1"/>
    </source>
</evidence>
<accession>A0AAU7PT09</accession>
<dbReference type="SUPFAM" id="SSF55729">
    <property type="entry name" value="Acyl-CoA N-acyltransferases (Nat)"/>
    <property type="match status" value="1"/>
</dbReference>
<dbReference type="Pfam" id="PF08445">
    <property type="entry name" value="FR47"/>
    <property type="match status" value="1"/>
</dbReference>
<protein>
    <submittedName>
        <fullName evidence="2">GNAT family N-acetyltransferase</fullName>
        <ecNumber evidence="2">2.3.1.-</ecNumber>
    </submittedName>
</protein>
<proteinExistence type="predicted"/>
<dbReference type="Gene3D" id="3.40.630.30">
    <property type="match status" value="1"/>
</dbReference>
<keyword evidence="2" id="KW-0808">Transferase</keyword>
<dbReference type="EC" id="2.3.1.-" evidence="2"/>
<evidence type="ECO:0000259" key="1">
    <source>
        <dbReference type="Pfam" id="PF08445"/>
    </source>
</evidence>
<organism evidence="2">
    <name type="scientific">Lacrimispora sp. BS-2</name>
    <dbReference type="NCBI Taxonomy" id="3151850"/>
    <lineage>
        <taxon>Bacteria</taxon>
        <taxon>Bacillati</taxon>
        <taxon>Bacillota</taxon>
        <taxon>Clostridia</taxon>
        <taxon>Lachnospirales</taxon>
        <taxon>Lachnospiraceae</taxon>
        <taxon>Lacrimispora</taxon>
    </lineage>
</organism>
<name>A0AAU7PT09_9FIRM</name>
<reference evidence="2" key="1">
    <citation type="submission" date="2024-06" db="EMBL/GenBank/DDBJ databases">
        <title>Lacrimispora cavernae sp. nov., a novel anaerobe isolated from bat guano pile inside a cave.</title>
        <authorList>
            <person name="Miller S.L."/>
            <person name="Lu N."/>
            <person name="King J."/>
            <person name="Sankaranarayanan K."/>
            <person name="Lawson P.A."/>
        </authorList>
    </citation>
    <scope>NUCLEOTIDE SEQUENCE</scope>
    <source>
        <strain evidence="2">BS-2</strain>
    </source>
</reference>
<dbReference type="AlphaFoldDB" id="A0AAU7PT09"/>
<dbReference type="InterPro" id="IPR016181">
    <property type="entry name" value="Acyl_CoA_acyltransferase"/>
</dbReference>
<gene>
    <name evidence="2" type="ORF">ABFV83_03525</name>
</gene>
<dbReference type="CDD" id="cd04301">
    <property type="entry name" value="NAT_SF"/>
    <property type="match status" value="1"/>
</dbReference>
<dbReference type="InterPro" id="IPR013653">
    <property type="entry name" value="GCN5-like_dom"/>
</dbReference>
<sequence length="99" mass="11445">MFMKRIIVWDPRNMPAYAEIGHNCIRTKHKGNGYGKLQLEEAINRICKIGAKKIIVTTNESLIPAQKNYESLGFQLIRKRINPDNPEVAGEYMDYEFMA</sequence>
<dbReference type="EMBL" id="CP157940">
    <property type="protein sequence ID" value="XBS54876.1"/>
    <property type="molecule type" value="Genomic_DNA"/>
</dbReference>
<keyword evidence="2" id="KW-0012">Acyltransferase</keyword>
<dbReference type="RefSeq" id="WP_349947564.1">
    <property type="nucleotide sequence ID" value="NZ_CP157940.1"/>
</dbReference>
<feature type="domain" description="GCN5-related N-acetyltransferase Rv2170-like" evidence="1">
    <location>
        <begin position="16"/>
        <end position="80"/>
    </location>
</feature>